<keyword evidence="3" id="KW-1185">Reference proteome</keyword>
<dbReference type="AlphaFoldDB" id="A0A7I8LN09"/>
<evidence type="ECO:0000259" key="1">
    <source>
        <dbReference type="PROSITE" id="PS50965"/>
    </source>
</evidence>
<dbReference type="Proteomes" id="UP000663760">
    <property type="component" value="Chromosome 18"/>
</dbReference>
<reference evidence="2" key="1">
    <citation type="submission" date="2020-02" db="EMBL/GenBank/DDBJ databases">
        <authorList>
            <person name="Scholz U."/>
            <person name="Mascher M."/>
            <person name="Fiebig A."/>
        </authorList>
    </citation>
    <scope>NUCLEOTIDE SEQUENCE</scope>
</reference>
<proteinExistence type="predicted"/>
<evidence type="ECO:0000313" key="2">
    <source>
        <dbReference type="EMBL" id="CAA7411026.1"/>
    </source>
</evidence>
<accession>A0A7I8LN09</accession>
<dbReference type="InterPro" id="IPR011528">
    <property type="entry name" value="NERD"/>
</dbReference>
<protein>
    <recommendedName>
        <fullName evidence="1">NERD domain-containing protein</fullName>
    </recommendedName>
</protein>
<dbReference type="Pfam" id="PF08378">
    <property type="entry name" value="NERD"/>
    <property type="match status" value="1"/>
</dbReference>
<feature type="domain" description="NERD" evidence="1">
    <location>
        <begin position="28"/>
        <end position="149"/>
    </location>
</feature>
<dbReference type="PANTHER" id="PTHR35287:SF1">
    <property type="entry name" value="SI:ZFOS-911D5.4"/>
    <property type="match status" value="1"/>
</dbReference>
<dbReference type="PROSITE" id="PS50965">
    <property type="entry name" value="NERD"/>
    <property type="match status" value="1"/>
</dbReference>
<dbReference type="PANTHER" id="PTHR35287">
    <property type="entry name" value="SI:ZFOS-911D5.4"/>
    <property type="match status" value="1"/>
</dbReference>
<dbReference type="OrthoDB" id="1874403at2759"/>
<name>A0A7I8LN09_SPIIN</name>
<organism evidence="2 3">
    <name type="scientific">Spirodela intermedia</name>
    <name type="common">Intermediate duckweed</name>
    <dbReference type="NCBI Taxonomy" id="51605"/>
    <lineage>
        <taxon>Eukaryota</taxon>
        <taxon>Viridiplantae</taxon>
        <taxon>Streptophyta</taxon>
        <taxon>Embryophyta</taxon>
        <taxon>Tracheophyta</taxon>
        <taxon>Spermatophyta</taxon>
        <taxon>Magnoliopsida</taxon>
        <taxon>Liliopsida</taxon>
        <taxon>Araceae</taxon>
        <taxon>Lemnoideae</taxon>
        <taxon>Spirodela</taxon>
    </lineage>
</organism>
<gene>
    <name evidence="2" type="ORF">SI8410_18021704</name>
</gene>
<dbReference type="EMBL" id="LR746281">
    <property type="protein sequence ID" value="CAA7411026.1"/>
    <property type="molecule type" value="Genomic_DNA"/>
</dbReference>
<sequence length="324" mass="36843">MWVEIICGVVIYKLLWRFFLNDSDKFPRLDSGDSRLCFLVADRFEKVYGGKAYVGLRIPDADSGSRQSIDAVLVTEREMIVIAVRNFGGYVEVGKDRTWICAGDRQGEKGVHADPVAETVRQIEVLKSYLERRGVTLPQEYFRARVVLPNPYCRVSPSIYSVPEVITHDKWSDLKPEGRSGFPLWIKDAFRGGKGDSPDGIYQKLQFILSTAPMWDRLELMGDKVILGEFLEFKGKQEDLQSLQNLKRSKVSQFVVQKSLFTSLGRSKVQLLYIPRDYRGEGTSASERKEITVKESTEVIFQPLQSRKVVRCKLSKIVSLSLSA</sequence>
<evidence type="ECO:0000313" key="3">
    <source>
        <dbReference type="Proteomes" id="UP000663760"/>
    </source>
</evidence>